<proteinExistence type="predicted"/>
<protein>
    <recommendedName>
        <fullName evidence="7">DUF202 domain-containing protein</fullName>
    </recommendedName>
</protein>
<dbReference type="EMBL" id="KV921385">
    <property type="protein sequence ID" value="ORE16439.1"/>
    <property type="molecule type" value="Genomic_DNA"/>
</dbReference>
<keyword evidence="3 6" id="KW-0812">Transmembrane</keyword>
<keyword evidence="5 6" id="KW-0472">Membrane</keyword>
<feature type="transmembrane region" description="Helical" evidence="6">
    <location>
        <begin position="96"/>
        <end position="116"/>
    </location>
</feature>
<dbReference type="GO" id="GO:0005886">
    <property type="term" value="C:plasma membrane"/>
    <property type="evidence" value="ECO:0007669"/>
    <property type="project" value="UniProtKB-SubCell"/>
</dbReference>
<evidence type="ECO:0000256" key="4">
    <source>
        <dbReference type="ARBA" id="ARBA00022989"/>
    </source>
</evidence>
<dbReference type="PANTHER" id="PTHR34187:SF2">
    <property type="entry name" value="DUF202 DOMAIN-CONTAINING PROTEIN"/>
    <property type="match status" value="1"/>
</dbReference>
<evidence type="ECO:0000313" key="9">
    <source>
        <dbReference type="Proteomes" id="UP000242381"/>
    </source>
</evidence>
<sequence length="156" mass="17225">MSNEAGPSTITTPEQADLAPKSQVFDTSLIEDIFDYSIVTSNDVSMARDMLANERNWLTWLRLSCTLIILGFTVLLRLRLPDPSEEATNDHPTRAIGYVFIAVGLGCLFVGIGKYFKNQRLLIKQATFVQAGWGSFVMIGILAIFTCTIMIIASIS</sequence>
<dbReference type="InterPro" id="IPR052053">
    <property type="entry name" value="IM_YidH-like"/>
</dbReference>
<gene>
    <name evidence="8" type="ORF">BCV71DRAFT_16999</name>
</gene>
<evidence type="ECO:0000259" key="7">
    <source>
        <dbReference type="Pfam" id="PF02656"/>
    </source>
</evidence>
<comment type="subcellular location">
    <subcellularLocation>
        <location evidence="1">Cell membrane</location>
        <topology evidence="1">Multi-pass membrane protein</topology>
    </subcellularLocation>
</comment>
<dbReference type="AlphaFoldDB" id="A0A0A1NK41"/>
<feature type="transmembrane region" description="Helical" evidence="6">
    <location>
        <begin position="57"/>
        <end position="76"/>
    </location>
</feature>
<dbReference type="Proteomes" id="UP000242381">
    <property type="component" value="Unassembled WGS sequence"/>
</dbReference>
<keyword evidence="4 6" id="KW-1133">Transmembrane helix</keyword>
<feature type="transmembrane region" description="Helical" evidence="6">
    <location>
        <begin position="128"/>
        <end position="155"/>
    </location>
</feature>
<reference evidence="8 9" key="1">
    <citation type="journal article" date="2016" name="Proc. Natl. Acad. Sci. U.S.A.">
        <title>Lipid metabolic changes in an early divergent fungus govern the establishment of a mutualistic symbiosis with endobacteria.</title>
        <authorList>
            <person name="Lastovetsky O.A."/>
            <person name="Gaspar M.L."/>
            <person name="Mondo S.J."/>
            <person name="LaButti K.M."/>
            <person name="Sandor L."/>
            <person name="Grigoriev I.V."/>
            <person name="Henry S.A."/>
            <person name="Pawlowska T.E."/>
        </authorList>
    </citation>
    <scope>NUCLEOTIDE SEQUENCE [LARGE SCALE GENOMIC DNA]</scope>
    <source>
        <strain evidence="8 9">ATCC 11559</strain>
    </source>
</reference>
<feature type="domain" description="DUF202" evidence="7">
    <location>
        <begin position="48"/>
        <end position="120"/>
    </location>
</feature>
<evidence type="ECO:0000256" key="6">
    <source>
        <dbReference type="SAM" id="Phobius"/>
    </source>
</evidence>
<keyword evidence="2" id="KW-1003">Cell membrane</keyword>
<evidence type="ECO:0000313" key="8">
    <source>
        <dbReference type="EMBL" id="ORE16439.1"/>
    </source>
</evidence>
<evidence type="ECO:0000256" key="1">
    <source>
        <dbReference type="ARBA" id="ARBA00004651"/>
    </source>
</evidence>
<evidence type="ECO:0000256" key="2">
    <source>
        <dbReference type="ARBA" id="ARBA00022475"/>
    </source>
</evidence>
<dbReference type="Pfam" id="PF02656">
    <property type="entry name" value="DUF202"/>
    <property type="match status" value="1"/>
</dbReference>
<name>A0A0A1NK41_RHIZD</name>
<accession>A0A0A1NK41</accession>
<dbReference type="InterPro" id="IPR003807">
    <property type="entry name" value="DUF202"/>
</dbReference>
<evidence type="ECO:0000256" key="3">
    <source>
        <dbReference type="ARBA" id="ARBA00022692"/>
    </source>
</evidence>
<dbReference type="OMA" id="CTIMILA"/>
<dbReference type="PANTHER" id="PTHR34187">
    <property type="entry name" value="FGR18P"/>
    <property type="match status" value="1"/>
</dbReference>
<evidence type="ECO:0000256" key="5">
    <source>
        <dbReference type="ARBA" id="ARBA00023136"/>
    </source>
</evidence>
<organism evidence="8 9">
    <name type="scientific">Rhizopus microsporus</name>
    <dbReference type="NCBI Taxonomy" id="58291"/>
    <lineage>
        <taxon>Eukaryota</taxon>
        <taxon>Fungi</taxon>
        <taxon>Fungi incertae sedis</taxon>
        <taxon>Mucoromycota</taxon>
        <taxon>Mucoromycotina</taxon>
        <taxon>Mucoromycetes</taxon>
        <taxon>Mucorales</taxon>
        <taxon>Mucorineae</taxon>
        <taxon>Rhizopodaceae</taxon>
        <taxon>Rhizopus</taxon>
    </lineage>
</organism>